<dbReference type="OrthoDB" id="1906282at2759"/>
<name>A0A2Z7CKM4_9LAMI</name>
<accession>A0A2Z7CKM4</accession>
<evidence type="ECO:0000256" key="9">
    <source>
        <dbReference type="ARBA" id="ARBA00035304"/>
    </source>
</evidence>
<evidence type="ECO:0000256" key="10">
    <source>
        <dbReference type="ARBA" id="ARBA00045970"/>
    </source>
</evidence>
<dbReference type="GO" id="GO:0008380">
    <property type="term" value="P:RNA splicing"/>
    <property type="evidence" value="ECO:0007669"/>
    <property type="project" value="UniProtKB-KW"/>
</dbReference>
<comment type="subcellular location">
    <subcellularLocation>
        <location evidence="2">Cytoplasm</location>
    </subcellularLocation>
    <subcellularLocation>
        <location evidence="1">Nucleus</location>
    </subcellularLocation>
</comment>
<feature type="compositionally biased region" description="Acidic residues" evidence="11">
    <location>
        <begin position="46"/>
        <end position="59"/>
    </location>
</feature>
<protein>
    <recommendedName>
        <fullName evidence="9">U5 small nuclear ribonucleoprotein TSSC4</fullName>
    </recommendedName>
</protein>
<keyword evidence="5" id="KW-0507">mRNA processing</keyword>
<organism evidence="12 13">
    <name type="scientific">Dorcoceras hygrometricum</name>
    <dbReference type="NCBI Taxonomy" id="472368"/>
    <lineage>
        <taxon>Eukaryota</taxon>
        <taxon>Viridiplantae</taxon>
        <taxon>Streptophyta</taxon>
        <taxon>Embryophyta</taxon>
        <taxon>Tracheophyta</taxon>
        <taxon>Spermatophyta</taxon>
        <taxon>Magnoliopsida</taxon>
        <taxon>eudicotyledons</taxon>
        <taxon>Gunneridae</taxon>
        <taxon>Pentapetalae</taxon>
        <taxon>asterids</taxon>
        <taxon>lamiids</taxon>
        <taxon>Lamiales</taxon>
        <taxon>Gesneriaceae</taxon>
        <taxon>Didymocarpoideae</taxon>
        <taxon>Trichosporeae</taxon>
        <taxon>Loxocarpinae</taxon>
        <taxon>Dorcoceras</taxon>
    </lineage>
</organism>
<evidence type="ECO:0000256" key="4">
    <source>
        <dbReference type="ARBA" id="ARBA00022490"/>
    </source>
</evidence>
<keyword evidence="7" id="KW-0508">mRNA splicing</keyword>
<dbReference type="GO" id="GO:0005681">
    <property type="term" value="C:spliceosomal complex"/>
    <property type="evidence" value="ECO:0007669"/>
    <property type="project" value="UniProtKB-KW"/>
</dbReference>
<evidence type="ECO:0000256" key="2">
    <source>
        <dbReference type="ARBA" id="ARBA00004496"/>
    </source>
</evidence>
<comment type="similarity">
    <text evidence="3">Belongs to the TSSC4 family.</text>
</comment>
<keyword evidence="6" id="KW-0747">Spliceosome</keyword>
<evidence type="ECO:0000313" key="12">
    <source>
        <dbReference type="EMBL" id="KZV46835.1"/>
    </source>
</evidence>
<dbReference type="EMBL" id="KQ995366">
    <property type="protein sequence ID" value="KZV46835.1"/>
    <property type="molecule type" value="Genomic_DNA"/>
</dbReference>
<dbReference type="PANTHER" id="PTHR13445">
    <property type="entry name" value="TUMOR SUPPRESSING SUBTRANSFERABLE CANDIDATE 4 TSSC4"/>
    <property type="match status" value="1"/>
</dbReference>
<evidence type="ECO:0000256" key="8">
    <source>
        <dbReference type="ARBA" id="ARBA00023242"/>
    </source>
</evidence>
<evidence type="ECO:0000256" key="6">
    <source>
        <dbReference type="ARBA" id="ARBA00022728"/>
    </source>
</evidence>
<sequence length="432" mass="49609">MEDSFRCRVDKAFGSLGSTAAVSPSLWSLTDDEIERREWNRSKNIEEEEEEEEDVDEPEPSGFRAQFEEDLRDSDARDDEVEEIDGEKQRRPIRDVESVADEHWDVQSNIGLDCTLDYEEEEDEYDKVAVGMENTGDRLYMRDVKFADYKVDELNTHSELPNSFKVAVRDPRANHMAAKIRLKEDAEAAGNFDSLQLSEKSVTMNSGVVELRKGELDYDNPKSILKKRENVIESRSHKRVRFMFDLKNNAQNQDEQQCPGDNDFTSEACTKGDVTVPEQASELFQDRPGVPDYIRNPSKYTRYTFDSSDDMDDQSNRKAYMDLFHHLRQKTSECSSMHDASVDTPKSVIFTPKRKQNDSMVEGNETKPHFEDHLKNKGRSVASTSVNALETEVSAMDEDELLPEVDKGYTFPKPARQYRTRATIVQLDDNVS</sequence>
<evidence type="ECO:0000256" key="7">
    <source>
        <dbReference type="ARBA" id="ARBA00023187"/>
    </source>
</evidence>
<keyword evidence="8" id="KW-0539">Nucleus</keyword>
<dbReference type="InterPro" id="IPR029338">
    <property type="entry name" value="TSSC4"/>
</dbReference>
<evidence type="ECO:0000313" key="13">
    <source>
        <dbReference type="Proteomes" id="UP000250235"/>
    </source>
</evidence>
<evidence type="ECO:0000256" key="1">
    <source>
        <dbReference type="ARBA" id="ARBA00004123"/>
    </source>
</evidence>
<dbReference type="PANTHER" id="PTHR13445:SF3">
    <property type="entry name" value="U5 SMALL NUCLEAR RIBONUCLEOPROTEIN TSSC4"/>
    <property type="match status" value="1"/>
</dbReference>
<comment type="function">
    <text evidence="10">Protein associated with the U5 snRNP, during its maturation and its post-splicing recycling and which is required for spliceosomal tri-snRNP complex assembly in the nucleus. Has a molecular sequestering activity and transiently hinders SNRNP200 binding sites for constitutive splicing factors that intervene later during the assembly of the spliceosome and splicing. Together with its molecular sequestering activity, may also function as a molecular adapter and placeholder, coordinating the assembly of the U5 snRNP and its association with the U4/U6 di-snRNP.</text>
</comment>
<feature type="region of interest" description="Disordered" evidence="11">
    <location>
        <begin position="37"/>
        <end position="94"/>
    </location>
</feature>
<evidence type="ECO:0000256" key="3">
    <source>
        <dbReference type="ARBA" id="ARBA00010362"/>
    </source>
</evidence>
<dbReference type="AlphaFoldDB" id="A0A2Z7CKM4"/>
<keyword evidence="4" id="KW-0963">Cytoplasm</keyword>
<dbReference type="GO" id="GO:0006397">
    <property type="term" value="P:mRNA processing"/>
    <property type="evidence" value="ECO:0007669"/>
    <property type="project" value="UniProtKB-KW"/>
</dbReference>
<proteinExistence type="inferred from homology"/>
<gene>
    <name evidence="12" type="ORF">F511_23868</name>
</gene>
<dbReference type="GO" id="GO:0005737">
    <property type="term" value="C:cytoplasm"/>
    <property type="evidence" value="ECO:0007669"/>
    <property type="project" value="UniProtKB-SubCell"/>
</dbReference>
<evidence type="ECO:0000256" key="11">
    <source>
        <dbReference type="SAM" id="MobiDB-lite"/>
    </source>
</evidence>
<evidence type="ECO:0000256" key="5">
    <source>
        <dbReference type="ARBA" id="ARBA00022664"/>
    </source>
</evidence>
<feature type="compositionally biased region" description="Basic and acidic residues" evidence="11">
    <location>
        <begin position="66"/>
        <end position="75"/>
    </location>
</feature>
<reference evidence="12 13" key="1">
    <citation type="journal article" date="2015" name="Proc. Natl. Acad. Sci. U.S.A.">
        <title>The resurrection genome of Boea hygrometrica: A blueprint for survival of dehydration.</title>
        <authorList>
            <person name="Xiao L."/>
            <person name="Yang G."/>
            <person name="Zhang L."/>
            <person name="Yang X."/>
            <person name="Zhao S."/>
            <person name="Ji Z."/>
            <person name="Zhou Q."/>
            <person name="Hu M."/>
            <person name="Wang Y."/>
            <person name="Chen M."/>
            <person name="Xu Y."/>
            <person name="Jin H."/>
            <person name="Xiao X."/>
            <person name="Hu G."/>
            <person name="Bao F."/>
            <person name="Hu Y."/>
            <person name="Wan P."/>
            <person name="Li L."/>
            <person name="Deng X."/>
            <person name="Kuang T."/>
            <person name="Xiang C."/>
            <person name="Zhu J.K."/>
            <person name="Oliver M.J."/>
            <person name="He Y."/>
        </authorList>
    </citation>
    <scope>NUCLEOTIDE SEQUENCE [LARGE SCALE GENOMIC DNA]</scope>
    <source>
        <strain evidence="13">cv. XS01</strain>
    </source>
</reference>
<dbReference type="Pfam" id="PF15264">
    <property type="entry name" value="TSSC4"/>
    <property type="match status" value="1"/>
</dbReference>
<dbReference type="Proteomes" id="UP000250235">
    <property type="component" value="Unassembled WGS sequence"/>
</dbReference>
<feature type="compositionally biased region" description="Acidic residues" evidence="11">
    <location>
        <begin position="76"/>
        <end position="85"/>
    </location>
</feature>
<keyword evidence="13" id="KW-1185">Reference proteome</keyword>